<keyword evidence="3 14" id="KW-0813">Transport</keyword>
<dbReference type="GO" id="GO:0038023">
    <property type="term" value="F:signaling receptor activity"/>
    <property type="evidence" value="ECO:0007669"/>
    <property type="project" value="InterPro"/>
</dbReference>
<evidence type="ECO:0000256" key="3">
    <source>
        <dbReference type="ARBA" id="ARBA00022448"/>
    </source>
</evidence>
<keyword evidence="21" id="KW-1185">Reference proteome</keyword>
<reference evidence="20" key="1">
    <citation type="submission" date="2023-01" db="EMBL/GenBank/DDBJ databases">
        <title>Xenophilus mangrovi sp. nov., isolated from soil of Mangrove nature reserve.</title>
        <authorList>
            <person name="Xu S."/>
            <person name="Liu Z."/>
            <person name="Xu Y."/>
        </authorList>
    </citation>
    <scope>NUCLEOTIDE SEQUENCE</scope>
    <source>
        <strain evidence="20">YW8</strain>
    </source>
</reference>
<evidence type="ECO:0000256" key="16">
    <source>
        <dbReference type="RuleBase" id="RU003357"/>
    </source>
</evidence>
<keyword evidence="11 14" id="KW-0472">Membrane</keyword>
<evidence type="ECO:0000259" key="19">
    <source>
        <dbReference type="Pfam" id="PF07715"/>
    </source>
</evidence>
<evidence type="ECO:0000256" key="6">
    <source>
        <dbReference type="ARBA" id="ARBA00022692"/>
    </source>
</evidence>
<organism evidence="20 21">
    <name type="scientific">Xenophilus arseniciresistens</name>
    <dbReference type="NCBI Taxonomy" id="1283306"/>
    <lineage>
        <taxon>Bacteria</taxon>
        <taxon>Pseudomonadati</taxon>
        <taxon>Pseudomonadota</taxon>
        <taxon>Betaproteobacteria</taxon>
        <taxon>Burkholderiales</taxon>
        <taxon>Comamonadaceae</taxon>
        <taxon>Xenophilus</taxon>
    </lineage>
</organism>
<comment type="subcellular location">
    <subcellularLocation>
        <location evidence="1 14">Cell outer membrane</location>
        <topology evidence="1 14">Multi-pass membrane protein</topology>
    </subcellularLocation>
</comment>
<accession>A0AAE3N6E8</accession>
<keyword evidence="8" id="KW-0408">Iron</keyword>
<evidence type="ECO:0000256" key="1">
    <source>
        <dbReference type="ARBA" id="ARBA00004571"/>
    </source>
</evidence>
<feature type="short sequence motif" description="TonB C-terminal box" evidence="15">
    <location>
        <begin position="729"/>
        <end position="746"/>
    </location>
</feature>
<dbReference type="InterPro" id="IPR037066">
    <property type="entry name" value="Plug_dom_sf"/>
</dbReference>
<dbReference type="PANTHER" id="PTHR32552">
    <property type="entry name" value="FERRICHROME IRON RECEPTOR-RELATED"/>
    <property type="match status" value="1"/>
</dbReference>
<gene>
    <name evidence="20" type="ORF">PGB34_02435</name>
</gene>
<evidence type="ECO:0000256" key="14">
    <source>
        <dbReference type="PROSITE-ProRule" id="PRU01360"/>
    </source>
</evidence>
<keyword evidence="9" id="KW-0406">Ion transport</keyword>
<keyword evidence="7 17" id="KW-0732">Signal</keyword>
<keyword evidence="12 20" id="KW-0675">Receptor</keyword>
<feature type="chain" id="PRO_5041921099" evidence="17">
    <location>
        <begin position="37"/>
        <end position="746"/>
    </location>
</feature>
<comment type="caution">
    <text evidence="20">The sequence shown here is derived from an EMBL/GenBank/DDBJ whole genome shotgun (WGS) entry which is preliminary data.</text>
</comment>
<evidence type="ECO:0000313" key="21">
    <source>
        <dbReference type="Proteomes" id="UP001212602"/>
    </source>
</evidence>
<dbReference type="AlphaFoldDB" id="A0AAE3N6E8"/>
<keyword evidence="13 14" id="KW-0998">Cell outer membrane</keyword>
<sequence length="746" mass="80458">MTSPSPARRARLHARPRLRPTATLLATLTLCGTLHAQGTAAADGQTLSTITVEANSVAGAPPVYPGGQVARGARLGVLGNVDLMDAPFSVNAYTAKTIEDQQARSIADVLVADPAVRQASPSAYGLEFYQLRGFLAYGDDITWSGMYGVTPYGRIPVELADRVEVLRGPSALLYGQSPNGSVGGSINIVPKRAEDDPITRITASYASDRQLGGAVDLGRRFGDRKQWGVRINAASMSGQTATDSMSNRRRVAGVGLDWRGDRTRFSLDLYDQRYRTNDGIGVFAQFSSTTVPKAPRAETNFFPGTYMDASDTGAMFRGEVDVLDNLTAYLGYGQRHHYYTGYLSTAARNVDAFGNFCGNVRGCNNATTLPPGTGYNDTRATEAGLRGNFRTGAVKHQWSLGGQQMSIDAGSSTTRLTPGFSSNIYNPSRIPLTTADYLPLPRSHTSLQSVALTDTLSMFDDRLKLTLGLREQRVSLEGYTPMSANLASPLSNLVRRSSSYRANKTTPAVGALFKITPQLSVYGNYIEGLTSGSQITDTAATNYGQTIPPLPTQQTELGLKWDLGTWTNTFAVYEIKKPSTINVYTTPTRYSVDAEGEQTNRGVEWNTFGQLTKSVRVLGGVAFTDAELTRTARGVNQGNTPPAAPKWKVNLGGEWDVPAVPGLTLSGTVIYNSAAWLNSANTQRNPAWTRLDLGARYTLQAAGYPLTIRATLQNATNRGYWDASWRDGLAILGAPRTFLLSATADF</sequence>
<dbReference type="RefSeq" id="WP_271426472.1">
    <property type="nucleotide sequence ID" value="NZ_JAQIPB010000001.1"/>
</dbReference>
<dbReference type="InterPro" id="IPR039426">
    <property type="entry name" value="TonB-dep_rcpt-like"/>
</dbReference>
<dbReference type="Proteomes" id="UP001212602">
    <property type="component" value="Unassembled WGS sequence"/>
</dbReference>
<evidence type="ECO:0000256" key="15">
    <source>
        <dbReference type="PROSITE-ProRule" id="PRU10144"/>
    </source>
</evidence>
<evidence type="ECO:0000256" key="7">
    <source>
        <dbReference type="ARBA" id="ARBA00022729"/>
    </source>
</evidence>
<evidence type="ECO:0000256" key="8">
    <source>
        <dbReference type="ARBA" id="ARBA00023004"/>
    </source>
</evidence>
<feature type="signal peptide" evidence="17">
    <location>
        <begin position="1"/>
        <end position="36"/>
    </location>
</feature>
<name>A0AAE3N6E8_9BURK</name>
<dbReference type="NCBIfam" id="TIGR01783">
    <property type="entry name" value="TonB-siderophor"/>
    <property type="match status" value="1"/>
</dbReference>
<evidence type="ECO:0000256" key="2">
    <source>
        <dbReference type="ARBA" id="ARBA00009810"/>
    </source>
</evidence>
<dbReference type="InterPro" id="IPR010917">
    <property type="entry name" value="TonB_rcpt_CS"/>
</dbReference>
<dbReference type="PROSITE" id="PS01156">
    <property type="entry name" value="TONB_DEPENDENT_REC_2"/>
    <property type="match status" value="1"/>
</dbReference>
<evidence type="ECO:0000256" key="13">
    <source>
        <dbReference type="ARBA" id="ARBA00023237"/>
    </source>
</evidence>
<evidence type="ECO:0000256" key="4">
    <source>
        <dbReference type="ARBA" id="ARBA00022452"/>
    </source>
</evidence>
<dbReference type="Pfam" id="PF00593">
    <property type="entry name" value="TonB_dep_Rec_b-barrel"/>
    <property type="match status" value="1"/>
</dbReference>
<dbReference type="Pfam" id="PF07715">
    <property type="entry name" value="Plug"/>
    <property type="match status" value="1"/>
</dbReference>
<evidence type="ECO:0000259" key="18">
    <source>
        <dbReference type="Pfam" id="PF00593"/>
    </source>
</evidence>
<feature type="domain" description="TonB-dependent receptor-like beta-barrel" evidence="18">
    <location>
        <begin position="257"/>
        <end position="714"/>
    </location>
</feature>
<evidence type="ECO:0000256" key="12">
    <source>
        <dbReference type="ARBA" id="ARBA00023170"/>
    </source>
</evidence>
<dbReference type="Gene3D" id="2.40.170.20">
    <property type="entry name" value="TonB-dependent receptor, beta-barrel domain"/>
    <property type="match status" value="1"/>
</dbReference>
<dbReference type="InterPro" id="IPR012910">
    <property type="entry name" value="Plug_dom"/>
</dbReference>
<evidence type="ECO:0000256" key="11">
    <source>
        <dbReference type="ARBA" id="ARBA00023136"/>
    </source>
</evidence>
<comment type="similarity">
    <text evidence="2 14 16">Belongs to the TonB-dependent receptor family.</text>
</comment>
<dbReference type="PANTHER" id="PTHR32552:SF82">
    <property type="entry name" value="FCUA PROTEIN"/>
    <property type="match status" value="1"/>
</dbReference>
<dbReference type="InterPro" id="IPR010105">
    <property type="entry name" value="TonB_sidphr_rcpt"/>
</dbReference>
<evidence type="ECO:0000256" key="9">
    <source>
        <dbReference type="ARBA" id="ARBA00023065"/>
    </source>
</evidence>
<proteinExistence type="inferred from homology"/>
<keyword evidence="4 14" id="KW-1134">Transmembrane beta strand</keyword>
<dbReference type="EMBL" id="JAQIPB010000001">
    <property type="protein sequence ID" value="MDA7415211.1"/>
    <property type="molecule type" value="Genomic_DNA"/>
</dbReference>
<dbReference type="GO" id="GO:0015891">
    <property type="term" value="P:siderophore transport"/>
    <property type="evidence" value="ECO:0007669"/>
    <property type="project" value="InterPro"/>
</dbReference>
<dbReference type="InterPro" id="IPR000531">
    <property type="entry name" value="Beta-barrel_TonB"/>
</dbReference>
<protein>
    <submittedName>
        <fullName evidence="20">TonB-dependent siderophore receptor</fullName>
    </submittedName>
</protein>
<dbReference type="PROSITE" id="PS52016">
    <property type="entry name" value="TONB_DEPENDENT_REC_3"/>
    <property type="match status" value="1"/>
</dbReference>
<dbReference type="CDD" id="cd01347">
    <property type="entry name" value="ligand_gated_channel"/>
    <property type="match status" value="1"/>
</dbReference>
<dbReference type="InterPro" id="IPR036942">
    <property type="entry name" value="Beta-barrel_TonB_sf"/>
</dbReference>
<evidence type="ECO:0000256" key="17">
    <source>
        <dbReference type="SAM" id="SignalP"/>
    </source>
</evidence>
<dbReference type="GO" id="GO:0009279">
    <property type="term" value="C:cell outer membrane"/>
    <property type="evidence" value="ECO:0007669"/>
    <property type="project" value="UniProtKB-SubCell"/>
</dbReference>
<dbReference type="GO" id="GO:0015344">
    <property type="term" value="F:siderophore uptake transmembrane transporter activity"/>
    <property type="evidence" value="ECO:0007669"/>
    <property type="project" value="TreeGrafter"/>
</dbReference>
<dbReference type="SUPFAM" id="SSF56935">
    <property type="entry name" value="Porins"/>
    <property type="match status" value="1"/>
</dbReference>
<dbReference type="Gene3D" id="2.170.130.10">
    <property type="entry name" value="TonB-dependent receptor, plug domain"/>
    <property type="match status" value="1"/>
</dbReference>
<keyword evidence="5" id="KW-0410">Iron transport</keyword>
<evidence type="ECO:0000256" key="5">
    <source>
        <dbReference type="ARBA" id="ARBA00022496"/>
    </source>
</evidence>
<feature type="domain" description="TonB-dependent receptor plug" evidence="19">
    <location>
        <begin position="83"/>
        <end position="180"/>
    </location>
</feature>
<keyword evidence="10 16" id="KW-0798">TonB box</keyword>
<evidence type="ECO:0000256" key="10">
    <source>
        <dbReference type="ARBA" id="ARBA00023077"/>
    </source>
</evidence>
<keyword evidence="6 14" id="KW-0812">Transmembrane</keyword>
<evidence type="ECO:0000313" key="20">
    <source>
        <dbReference type="EMBL" id="MDA7415211.1"/>
    </source>
</evidence>